<dbReference type="Proteomes" id="UP000031575">
    <property type="component" value="Unassembled WGS sequence"/>
</dbReference>
<dbReference type="AlphaFoldDB" id="A0A0C2IUC8"/>
<evidence type="ECO:0000256" key="3">
    <source>
        <dbReference type="ARBA" id="ARBA00046339"/>
    </source>
</evidence>
<comment type="caution">
    <text evidence="6">The sequence shown here is derived from an EMBL/GenBank/DDBJ whole genome shotgun (WGS) entry which is preliminary data.</text>
</comment>
<dbReference type="Gene3D" id="1.10.4190.10">
    <property type="entry name" value="Urease accessory protein UreF"/>
    <property type="match status" value="1"/>
</dbReference>
<evidence type="ECO:0008006" key="8">
    <source>
        <dbReference type="Google" id="ProtNLM"/>
    </source>
</evidence>
<comment type="similarity">
    <text evidence="3">Belongs to the UreF family.</text>
</comment>
<organism evidence="6 7">
    <name type="scientific">Sporothrix brasiliensis 5110</name>
    <dbReference type="NCBI Taxonomy" id="1398154"/>
    <lineage>
        <taxon>Eukaryota</taxon>
        <taxon>Fungi</taxon>
        <taxon>Dikarya</taxon>
        <taxon>Ascomycota</taxon>
        <taxon>Pezizomycotina</taxon>
        <taxon>Sordariomycetes</taxon>
        <taxon>Sordariomycetidae</taxon>
        <taxon>Ophiostomatales</taxon>
        <taxon>Ophiostomataceae</taxon>
        <taxon>Sporothrix</taxon>
    </lineage>
</organism>
<evidence type="ECO:0000313" key="6">
    <source>
        <dbReference type="EMBL" id="KIH88597.1"/>
    </source>
</evidence>
<dbReference type="RefSeq" id="XP_040616607.1">
    <property type="nucleotide sequence ID" value="XM_040765768.1"/>
</dbReference>
<evidence type="ECO:0000256" key="4">
    <source>
        <dbReference type="SAM" id="Coils"/>
    </source>
</evidence>
<feature type="compositionally biased region" description="Low complexity" evidence="5">
    <location>
        <begin position="223"/>
        <end position="234"/>
    </location>
</feature>
<dbReference type="HOGENOM" id="CLU_049215_0_0_1"/>
<keyword evidence="4" id="KW-0175">Coiled coil</keyword>
<evidence type="ECO:0000256" key="5">
    <source>
        <dbReference type="SAM" id="MobiDB-lite"/>
    </source>
</evidence>
<name>A0A0C2IUC8_9PEZI</name>
<protein>
    <recommendedName>
        <fullName evidence="8">Urease accessory protein</fullName>
    </recommendedName>
</protein>
<dbReference type="HAMAP" id="MF_01385">
    <property type="entry name" value="UreF"/>
    <property type="match status" value="1"/>
</dbReference>
<gene>
    <name evidence="6" type="ORF">SPBR_07514</name>
</gene>
<reference evidence="6 7" key="1">
    <citation type="journal article" date="2014" name="BMC Genomics">
        <title>Comparative genomics of the major fungal agents of human and animal Sporotrichosis: Sporothrix schenckii and Sporothrix brasiliensis.</title>
        <authorList>
            <person name="Teixeira M.M."/>
            <person name="de Almeida L.G."/>
            <person name="Kubitschek-Barreira P."/>
            <person name="Alves F.L."/>
            <person name="Kioshima E.S."/>
            <person name="Abadio A.K."/>
            <person name="Fernandes L."/>
            <person name="Derengowski L.S."/>
            <person name="Ferreira K.S."/>
            <person name="Souza R.C."/>
            <person name="Ruiz J.C."/>
            <person name="de Andrade N.C."/>
            <person name="Paes H.C."/>
            <person name="Nicola A.M."/>
            <person name="Albuquerque P."/>
            <person name="Gerber A.L."/>
            <person name="Martins V.P."/>
            <person name="Peconick L.D."/>
            <person name="Neto A.V."/>
            <person name="Chaucanez C.B."/>
            <person name="Silva P.A."/>
            <person name="Cunha O.L."/>
            <person name="de Oliveira F.F."/>
            <person name="dos Santos T.C."/>
            <person name="Barros A.L."/>
            <person name="Soares M.A."/>
            <person name="de Oliveira L.M."/>
            <person name="Marini M.M."/>
            <person name="Villalobos-Duno H."/>
            <person name="Cunha M.M."/>
            <person name="de Hoog S."/>
            <person name="da Silveira J.F."/>
            <person name="Henrissat B."/>
            <person name="Nino-Vega G.A."/>
            <person name="Cisalpino P.S."/>
            <person name="Mora-Montes H.M."/>
            <person name="Almeida S.R."/>
            <person name="Stajich J.E."/>
            <person name="Lopes-Bezerra L.M."/>
            <person name="Vasconcelos A.T."/>
            <person name="Felipe M.S."/>
        </authorList>
    </citation>
    <scope>NUCLEOTIDE SEQUENCE [LARGE SCALE GENOMIC DNA]</scope>
    <source>
        <strain evidence="6 7">5110</strain>
    </source>
</reference>
<dbReference type="VEuPathDB" id="FungiDB:SPBR_07514"/>
<dbReference type="OrthoDB" id="2550922at2759"/>
<keyword evidence="2" id="KW-0143">Chaperone</keyword>
<dbReference type="GeneID" id="63680689"/>
<evidence type="ECO:0000313" key="7">
    <source>
        <dbReference type="Proteomes" id="UP000031575"/>
    </source>
</evidence>
<dbReference type="PANTHER" id="PTHR33620">
    <property type="entry name" value="UREASE ACCESSORY PROTEIN F"/>
    <property type="match status" value="1"/>
</dbReference>
<dbReference type="PANTHER" id="PTHR33620:SF1">
    <property type="entry name" value="UREASE ACCESSORY PROTEIN F"/>
    <property type="match status" value="1"/>
</dbReference>
<evidence type="ECO:0000256" key="1">
    <source>
        <dbReference type="ARBA" id="ARBA00022988"/>
    </source>
</evidence>
<sequence length="363" mass="38209">MDDPLARLEGLAAIDHEIADLEARLRDAKLRRQQQHGTSIRYSDSSASRHQQQQQHFLFLLSDSALPLGSFAFSSGLESFLAHDKAAAAASAATSLAAAANAIPKGVKSGPEAFAAFLPLSVSSYAYATLPFVLAAHDAASTVTSAAAVAAAAASSHFSETFPSTVEAFTSALTLLDDTYDATIICAVGRRASVAQGRALLSVWERAFSPTLSPSLAPPSPSSPSSQASQAAQSEQAIDPLRPFALLVKRSSNPRPGTLSEASAHMPPLFGAVAALAGLDRRQAADVFILSHVKALLSAAVRANLVGPYQAQRLLASAHVQQLVVRSVEGAWDVPVEEAGQTMPVVDLWMGRHEMLYSRIFNS</sequence>
<dbReference type="GO" id="GO:0016151">
    <property type="term" value="F:nickel cation binding"/>
    <property type="evidence" value="ECO:0007669"/>
    <property type="project" value="InterPro"/>
</dbReference>
<feature type="region of interest" description="Disordered" evidence="5">
    <location>
        <begin position="214"/>
        <end position="234"/>
    </location>
</feature>
<keyword evidence="7" id="KW-1185">Reference proteome</keyword>
<accession>A0A0C2IUC8</accession>
<proteinExistence type="inferred from homology"/>
<dbReference type="EMBL" id="AWTV01000009">
    <property type="protein sequence ID" value="KIH88597.1"/>
    <property type="molecule type" value="Genomic_DNA"/>
</dbReference>
<dbReference type="InterPro" id="IPR002639">
    <property type="entry name" value="UreF"/>
</dbReference>
<evidence type="ECO:0000256" key="2">
    <source>
        <dbReference type="ARBA" id="ARBA00023186"/>
    </source>
</evidence>
<dbReference type="InterPro" id="IPR038277">
    <property type="entry name" value="UreF_sf"/>
</dbReference>
<keyword evidence="1" id="KW-0996">Nickel insertion</keyword>
<feature type="coiled-coil region" evidence="4">
    <location>
        <begin position="11"/>
        <end position="38"/>
    </location>
</feature>
<dbReference type="Pfam" id="PF01730">
    <property type="entry name" value="UreF"/>
    <property type="match status" value="1"/>
</dbReference>